<evidence type="ECO:0000256" key="1">
    <source>
        <dbReference type="SAM" id="MobiDB-lite"/>
    </source>
</evidence>
<reference evidence="3" key="1">
    <citation type="journal article" date="2019" name="Curr. Biol.">
        <title>Genome Sequence of Striga asiatica Provides Insight into the Evolution of Plant Parasitism.</title>
        <authorList>
            <person name="Yoshida S."/>
            <person name="Kim S."/>
            <person name="Wafula E.K."/>
            <person name="Tanskanen J."/>
            <person name="Kim Y.M."/>
            <person name="Honaas L."/>
            <person name="Yang Z."/>
            <person name="Spallek T."/>
            <person name="Conn C.E."/>
            <person name="Ichihashi Y."/>
            <person name="Cheong K."/>
            <person name="Cui S."/>
            <person name="Der J.P."/>
            <person name="Gundlach H."/>
            <person name="Jiao Y."/>
            <person name="Hori C."/>
            <person name="Ishida J.K."/>
            <person name="Kasahara H."/>
            <person name="Kiba T."/>
            <person name="Kim M.S."/>
            <person name="Koo N."/>
            <person name="Laohavisit A."/>
            <person name="Lee Y.H."/>
            <person name="Lumba S."/>
            <person name="McCourt P."/>
            <person name="Mortimer J.C."/>
            <person name="Mutuku J.M."/>
            <person name="Nomura T."/>
            <person name="Sasaki-Sekimoto Y."/>
            <person name="Seto Y."/>
            <person name="Wang Y."/>
            <person name="Wakatake T."/>
            <person name="Sakakibara H."/>
            <person name="Demura T."/>
            <person name="Yamaguchi S."/>
            <person name="Yoneyama K."/>
            <person name="Manabe R.I."/>
            <person name="Nelson D.C."/>
            <person name="Schulman A.H."/>
            <person name="Timko M.P."/>
            <person name="dePamphilis C.W."/>
            <person name="Choi D."/>
            <person name="Shirasu K."/>
        </authorList>
    </citation>
    <scope>NUCLEOTIDE SEQUENCE [LARGE SCALE GENOMIC DNA]</scope>
    <source>
        <strain evidence="3">cv. UVA1</strain>
    </source>
</reference>
<comment type="caution">
    <text evidence="2">The sequence shown here is derived from an EMBL/GenBank/DDBJ whole genome shotgun (WGS) entry which is preliminary data.</text>
</comment>
<accession>A0A5A7Q1U4</accession>
<proteinExistence type="predicted"/>
<feature type="compositionally biased region" description="Polar residues" evidence="1">
    <location>
        <begin position="88"/>
        <end position="107"/>
    </location>
</feature>
<gene>
    <name evidence="2" type="ORF">STAS_15665</name>
</gene>
<evidence type="ECO:0000313" key="2">
    <source>
        <dbReference type="EMBL" id="GER39090.1"/>
    </source>
</evidence>
<dbReference type="EMBL" id="BKCP01005572">
    <property type="protein sequence ID" value="GER39090.1"/>
    <property type="molecule type" value="Genomic_DNA"/>
</dbReference>
<sequence>MERLGKLLNRRGLERRKGRHFAKFRGGAIVDMEIHHTTPTVVGSKLINSAGLLPGSEHSGDPPDSLLSTTEVRKVDGNLVTGMEICQHGNSVNDGSAQQGNTSLRSQ</sequence>
<organism evidence="2 3">
    <name type="scientific">Striga asiatica</name>
    <name type="common">Asiatic witchweed</name>
    <name type="synonym">Buchnera asiatica</name>
    <dbReference type="NCBI Taxonomy" id="4170"/>
    <lineage>
        <taxon>Eukaryota</taxon>
        <taxon>Viridiplantae</taxon>
        <taxon>Streptophyta</taxon>
        <taxon>Embryophyta</taxon>
        <taxon>Tracheophyta</taxon>
        <taxon>Spermatophyta</taxon>
        <taxon>Magnoliopsida</taxon>
        <taxon>eudicotyledons</taxon>
        <taxon>Gunneridae</taxon>
        <taxon>Pentapetalae</taxon>
        <taxon>asterids</taxon>
        <taxon>lamiids</taxon>
        <taxon>Lamiales</taxon>
        <taxon>Orobanchaceae</taxon>
        <taxon>Buchnereae</taxon>
        <taxon>Striga</taxon>
    </lineage>
</organism>
<keyword evidence="3" id="KW-1185">Reference proteome</keyword>
<protein>
    <submittedName>
        <fullName evidence="2">Auxin response factor 11</fullName>
    </submittedName>
</protein>
<dbReference type="Proteomes" id="UP000325081">
    <property type="component" value="Unassembled WGS sequence"/>
</dbReference>
<dbReference type="AlphaFoldDB" id="A0A5A7Q1U4"/>
<name>A0A5A7Q1U4_STRAF</name>
<feature type="region of interest" description="Disordered" evidence="1">
    <location>
        <begin position="87"/>
        <end position="107"/>
    </location>
</feature>
<evidence type="ECO:0000313" key="3">
    <source>
        <dbReference type="Proteomes" id="UP000325081"/>
    </source>
</evidence>